<evidence type="ECO:0000256" key="1">
    <source>
        <dbReference type="SAM" id="MobiDB-lite"/>
    </source>
</evidence>
<dbReference type="AlphaFoldDB" id="A0AA37F828"/>
<evidence type="ECO:0000313" key="4">
    <source>
        <dbReference type="Proteomes" id="UP000627984"/>
    </source>
</evidence>
<dbReference type="SUPFAM" id="SSF64288">
    <property type="entry name" value="Chorismate lyase-like"/>
    <property type="match status" value="1"/>
</dbReference>
<reference evidence="3" key="2">
    <citation type="submission" date="2022-09" db="EMBL/GenBank/DDBJ databases">
        <authorList>
            <person name="Sun Q."/>
            <person name="Ohkuma M."/>
        </authorList>
    </citation>
    <scope>NUCLEOTIDE SEQUENCE</scope>
    <source>
        <strain evidence="3">JCM 3093</strain>
    </source>
</reference>
<feature type="domain" description="UbiC transcription regulator-associated" evidence="2">
    <location>
        <begin position="115"/>
        <end position="256"/>
    </location>
</feature>
<dbReference type="InterPro" id="IPR011663">
    <property type="entry name" value="UTRA"/>
</dbReference>
<feature type="region of interest" description="Disordered" evidence="1">
    <location>
        <begin position="67"/>
        <end position="87"/>
    </location>
</feature>
<accession>A0AA37F828</accession>
<dbReference type="InterPro" id="IPR013324">
    <property type="entry name" value="RNA_pol_sigma_r3/r4-like"/>
</dbReference>
<dbReference type="InterPro" id="IPR050679">
    <property type="entry name" value="Bact_HTH_transcr_reg"/>
</dbReference>
<dbReference type="Pfam" id="PF04545">
    <property type="entry name" value="Sigma70_r4"/>
    <property type="match status" value="1"/>
</dbReference>
<comment type="caution">
    <text evidence="3">The sequence shown here is derived from an EMBL/GenBank/DDBJ whole genome shotgun (WGS) entry which is preliminary data.</text>
</comment>
<evidence type="ECO:0000259" key="2">
    <source>
        <dbReference type="SMART" id="SM00866"/>
    </source>
</evidence>
<dbReference type="GO" id="GO:0003677">
    <property type="term" value="F:DNA binding"/>
    <property type="evidence" value="ECO:0007669"/>
    <property type="project" value="InterPro"/>
</dbReference>
<dbReference type="GO" id="GO:0003700">
    <property type="term" value="F:DNA-binding transcription factor activity"/>
    <property type="evidence" value="ECO:0007669"/>
    <property type="project" value="InterPro"/>
</dbReference>
<dbReference type="EMBL" id="BMQD01000029">
    <property type="protein sequence ID" value="GGK94226.1"/>
    <property type="molecule type" value="Genomic_DNA"/>
</dbReference>
<dbReference type="InterPro" id="IPR028978">
    <property type="entry name" value="Chorismate_lyase_/UTRA_dom_sf"/>
</dbReference>
<reference evidence="3" key="1">
    <citation type="journal article" date="2014" name="Int. J. Syst. Evol. Microbiol.">
        <title>Complete genome sequence of Corynebacterium casei LMG S-19264T (=DSM 44701T), isolated from a smear-ripened cheese.</title>
        <authorList>
            <consortium name="US DOE Joint Genome Institute (JGI-PGF)"/>
            <person name="Walter F."/>
            <person name="Albersmeier A."/>
            <person name="Kalinowski J."/>
            <person name="Ruckert C."/>
        </authorList>
    </citation>
    <scope>NUCLEOTIDE SEQUENCE</scope>
    <source>
        <strain evidence="3">JCM 3093</strain>
    </source>
</reference>
<dbReference type="Pfam" id="PF07702">
    <property type="entry name" value="UTRA"/>
    <property type="match status" value="1"/>
</dbReference>
<organism evidence="3 4">
    <name type="scientific">Planomonospora parontospora</name>
    <dbReference type="NCBI Taxonomy" id="58119"/>
    <lineage>
        <taxon>Bacteria</taxon>
        <taxon>Bacillati</taxon>
        <taxon>Actinomycetota</taxon>
        <taxon>Actinomycetes</taxon>
        <taxon>Streptosporangiales</taxon>
        <taxon>Streptosporangiaceae</taxon>
        <taxon>Planomonospora</taxon>
    </lineage>
</organism>
<dbReference type="SMART" id="SM00866">
    <property type="entry name" value="UTRA"/>
    <property type="match status" value="1"/>
</dbReference>
<dbReference type="PANTHER" id="PTHR44846:SF17">
    <property type="entry name" value="GNTR-FAMILY TRANSCRIPTIONAL REGULATOR"/>
    <property type="match status" value="1"/>
</dbReference>
<name>A0AA37F828_9ACTN</name>
<protein>
    <recommendedName>
        <fullName evidence="2">UbiC transcription regulator-associated domain-containing protein</fullName>
    </recommendedName>
</protein>
<dbReference type="Gene3D" id="3.40.1410.10">
    <property type="entry name" value="Chorismate lyase-like"/>
    <property type="match status" value="1"/>
</dbReference>
<evidence type="ECO:0000313" key="3">
    <source>
        <dbReference type="EMBL" id="GGK94226.1"/>
    </source>
</evidence>
<sequence>MDQRALQDLAAISDPIERVRAVGRLMTEQQGMVTELATIRRHAIAQARENGMTLDEIGKKLGVTPGRVSQLGKGSSAKAPAAPATSAPRVLVQRPLPTDPAVRGSKSLYLIEAERQGLKADRRMLYIGPEPASEHVAACLRVNPGDEVIARRKMMLANDVPVRIATSYFRADLFQDTRISQPEFVLPTLQAALEALGYRFGHAEEVLTARRPTSFEAETLELEPGEWVVQVLRASYSTEDTPIHTLETICAATRHTFPIGQVAGTDEF</sequence>
<dbReference type="Proteomes" id="UP000627984">
    <property type="component" value="Unassembled WGS sequence"/>
</dbReference>
<dbReference type="GO" id="GO:0045892">
    <property type="term" value="P:negative regulation of DNA-templated transcription"/>
    <property type="evidence" value="ECO:0007669"/>
    <property type="project" value="TreeGrafter"/>
</dbReference>
<dbReference type="GO" id="GO:0006352">
    <property type="term" value="P:DNA-templated transcription initiation"/>
    <property type="evidence" value="ECO:0007669"/>
    <property type="project" value="InterPro"/>
</dbReference>
<gene>
    <name evidence="3" type="ORF">GCM10010126_62000</name>
</gene>
<dbReference type="SUPFAM" id="SSF88659">
    <property type="entry name" value="Sigma3 and sigma4 domains of RNA polymerase sigma factors"/>
    <property type="match status" value="1"/>
</dbReference>
<feature type="compositionally biased region" description="Low complexity" evidence="1">
    <location>
        <begin position="75"/>
        <end position="87"/>
    </location>
</feature>
<dbReference type="InterPro" id="IPR007630">
    <property type="entry name" value="RNA_pol_sigma70_r4"/>
</dbReference>
<proteinExistence type="predicted"/>
<dbReference type="PANTHER" id="PTHR44846">
    <property type="entry name" value="MANNOSYL-D-GLYCERATE TRANSPORT/METABOLISM SYSTEM REPRESSOR MNGR-RELATED"/>
    <property type="match status" value="1"/>
</dbReference>